<reference evidence="5 6" key="1">
    <citation type="journal article" date="2008" name="DNA Res.">
        <title>Complete genome sequence of Finegoldia magna, an anaerobic opportunistic pathogen.</title>
        <authorList>
            <person name="Goto T."/>
            <person name="Yamashita A."/>
            <person name="Hirakawa H."/>
            <person name="Matsutani M."/>
            <person name="Todo K."/>
            <person name="Ohshima K."/>
            <person name="Toh H."/>
            <person name="Miyamoto K."/>
            <person name="Kuhara S."/>
            <person name="Hattori M."/>
            <person name="Shimizu T."/>
            <person name="Akimoto S."/>
        </authorList>
    </citation>
    <scope>NUCLEOTIDE SEQUENCE [LARGE SCALE GENOMIC DNA]</scope>
    <source>
        <strain evidence="6">ATCC 29328 / DSM 20472 / WAL 2508</strain>
    </source>
</reference>
<dbReference type="InterPro" id="IPR027417">
    <property type="entry name" value="P-loop_NTPase"/>
</dbReference>
<dbReference type="Pfam" id="PF01121">
    <property type="entry name" value="CoaE"/>
    <property type="match status" value="1"/>
</dbReference>
<dbReference type="PANTHER" id="PTHR10695">
    <property type="entry name" value="DEPHOSPHO-COA KINASE-RELATED"/>
    <property type="match status" value="1"/>
</dbReference>
<keyword evidence="3" id="KW-0173">Coenzyme A biosynthesis</keyword>
<evidence type="ECO:0000256" key="1">
    <source>
        <dbReference type="ARBA" id="ARBA00022741"/>
    </source>
</evidence>
<comment type="subcellular location">
    <subcellularLocation>
        <location evidence="3">Cytoplasm</location>
    </subcellularLocation>
</comment>
<dbReference type="PROSITE" id="PS51219">
    <property type="entry name" value="DPCK"/>
    <property type="match status" value="1"/>
</dbReference>
<dbReference type="GO" id="GO:0015937">
    <property type="term" value="P:coenzyme A biosynthetic process"/>
    <property type="evidence" value="ECO:0007669"/>
    <property type="project" value="UniProtKB-UniRule"/>
</dbReference>
<dbReference type="GO" id="GO:0005524">
    <property type="term" value="F:ATP binding"/>
    <property type="evidence" value="ECO:0007669"/>
    <property type="project" value="UniProtKB-UniRule"/>
</dbReference>
<dbReference type="eggNOG" id="COG0237">
    <property type="taxonomic scope" value="Bacteria"/>
</dbReference>
<dbReference type="Proteomes" id="UP000001319">
    <property type="component" value="Chromosome"/>
</dbReference>
<comment type="catalytic activity">
    <reaction evidence="3">
        <text>3'-dephospho-CoA + ATP = ADP + CoA + H(+)</text>
        <dbReference type="Rhea" id="RHEA:18245"/>
        <dbReference type="ChEBI" id="CHEBI:15378"/>
        <dbReference type="ChEBI" id="CHEBI:30616"/>
        <dbReference type="ChEBI" id="CHEBI:57287"/>
        <dbReference type="ChEBI" id="CHEBI:57328"/>
        <dbReference type="ChEBI" id="CHEBI:456216"/>
        <dbReference type="EC" id="2.7.1.24"/>
    </reaction>
</comment>
<dbReference type="PANTHER" id="PTHR10695:SF46">
    <property type="entry name" value="BIFUNCTIONAL COENZYME A SYNTHASE-RELATED"/>
    <property type="match status" value="1"/>
</dbReference>
<proteinExistence type="inferred from homology"/>
<dbReference type="UniPathway" id="UPA00241">
    <property type="reaction ID" value="UER00356"/>
</dbReference>
<comment type="similarity">
    <text evidence="3">Belongs to the CoaE family.</text>
</comment>
<evidence type="ECO:0000256" key="2">
    <source>
        <dbReference type="ARBA" id="ARBA00022840"/>
    </source>
</evidence>
<keyword evidence="2 3" id="KW-0067">ATP-binding</keyword>
<dbReference type="GO" id="GO:0004140">
    <property type="term" value="F:dephospho-CoA kinase activity"/>
    <property type="evidence" value="ECO:0007669"/>
    <property type="project" value="UniProtKB-UniRule"/>
</dbReference>
<dbReference type="HAMAP" id="MF_00376">
    <property type="entry name" value="Dephospho_CoA_kinase"/>
    <property type="match status" value="1"/>
</dbReference>
<gene>
    <name evidence="3" type="primary">coaE</name>
    <name evidence="5" type="ordered locus">FMG_0344</name>
</gene>
<name>B0S405_FINM2</name>
<dbReference type="AlphaFoldDB" id="B0S405"/>
<evidence type="ECO:0000256" key="4">
    <source>
        <dbReference type="NCBIfam" id="TIGR00152"/>
    </source>
</evidence>
<dbReference type="STRING" id="334413.FMG_0344"/>
<keyword evidence="3" id="KW-0963">Cytoplasm</keyword>
<dbReference type="HOGENOM" id="CLU_057180_1_1_9"/>
<evidence type="ECO:0000313" key="5">
    <source>
        <dbReference type="EMBL" id="BAG07762.1"/>
    </source>
</evidence>
<dbReference type="CDD" id="cd02022">
    <property type="entry name" value="DPCK"/>
    <property type="match status" value="1"/>
</dbReference>
<comment type="function">
    <text evidence="3">Catalyzes the phosphorylation of the 3'-hydroxyl group of dephosphocoenzyme A to form coenzyme A.</text>
</comment>
<dbReference type="EC" id="2.7.1.24" evidence="3 4"/>
<sequence length="207" mass="24337">MQIIGMMQNKKIIVVCGNIASGKSTVCRRIREKGFVVIDLDEITHQIYEQGTDLYYKLIDEFGKEILDENSDIDRKKLSKLVFNSKTLLKKLEELTHTDIILRVVKRIKKEKSDLIFLEISMYLESKNLVDKYINVDEDWVVVADRDIRIQRIIDRNNFDYDTAVTRINSQLDYEKKISEFDEVIVNNTTESDLILKVDELIDREKL</sequence>
<dbReference type="Gene3D" id="3.40.50.300">
    <property type="entry name" value="P-loop containing nucleotide triphosphate hydrolases"/>
    <property type="match status" value="1"/>
</dbReference>
<dbReference type="GO" id="GO:0005737">
    <property type="term" value="C:cytoplasm"/>
    <property type="evidence" value="ECO:0007669"/>
    <property type="project" value="UniProtKB-SubCell"/>
</dbReference>
<evidence type="ECO:0000313" key="6">
    <source>
        <dbReference type="Proteomes" id="UP000001319"/>
    </source>
</evidence>
<evidence type="ECO:0000256" key="3">
    <source>
        <dbReference type="HAMAP-Rule" id="MF_00376"/>
    </source>
</evidence>
<keyword evidence="3" id="KW-0808">Transferase</keyword>
<protein>
    <recommendedName>
        <fullName evidence="3 4">Dephospho-CoA kinase</fullName>
        <ecNumber evidence="3 4">2.7.1.24</ecNumber>
    </recommendedName>
    <alternativeName>
        <fullName evidence="3">Dephosphocoenzyme A kinase</fullName>
    </alternativeName>
</protein>
<feature type="binding site" evidence="3">
    <location>
        <begin position="20"/>
        <end position="25"/>
    </location>
    <ligand>
        <name>ATP</name>
        <dbReference type="ChEBI" id="CHEBI:30616"/>
    </ligand>
</feature>
<dbReference type="EMBL" id="AP008971">
    <property type="protein sequence ID" value="BAG07762.1"/>
    <property type="molecule type" value="Genomic_DNA"/>
</dbReference>
<dbReference type="InterPro" id="IPR001977">
    <property type="entry name" value="Depp_CoAkinase"/>
</dbReference>
<dbReference type="SUPFAM" id="SSF52540">
    <property type="entry name" value="P-loop containing nucleoside triphosphate hydrolases"/>
    <property type="match status" value="1"/>
</dbReference>
<keyword evidence="6" id="KW-1185">Reference proteome</keyword>
<keyword evidence="1 3" id="KW-0547">Nucleotide-binding</keyword>
<accession>B0S405</accession>
<keyword evidence="3 5" id="KW-0418">Kinase</keyword>
<organism evidence="5 6">
    <name type="scientific">Finegoldia magna (strain ATCC 29328 / DSM 20472 / WAL 2508)</name>
    <name type="common">Peptostreptococcus magnus</name>
    <dbReference type="NCBI Taxonomy" id="334413"/>
    <lineage>
        <taxon>Bacteria</taxon>
        <taxon>Bacillati</taxon>
        <taxon>Bacillota</taxon>
        <taxon>Tissierellia</taxon>
        <taxon>Tissierellales</taxon>
        <taxon>Peptoniphilaceae</taxon>
        <taxon>Finegoldia</taxon>
    </lineage>
</organism>
<comment type="pathway">
    <text evidence="3">Cofactor biosynthesis; coenzyme A biosynthesis; CoA from (R)-pantothenate: step 5/5.</text>
</comment>
<dbReference type="KEGG" id="fma:FMG_0344"/>
<dbReference type="NCBIfam" id="TIGR00152">
    <property type="entry name" value="dephospho-CoA kinase"/>
    <property type="match status" value="1"/>
</dbReference>